<dbReference type="PANTHER" id="PTHR30477:SF18">
    <property type="entry name" value="METAL TRANSPORT SYSTEM MEMBRANE PROTEIN CT_417-RELATED"/>
    <property type="match status" value="1"/>
</dbReference>
<feature type="transmembrane region" description="Helical" evidence="7">
    <location>
        <begin position="74"/>
        <end position="91"/>
    </location>
</feature>
<evidence type="ECO:0000256" key="3">
    <source>
        <dbReference type="ARBA" id="ARBA00022692"/>
    </source>
</evidence>
<dbReference type="AlphaFoldDB" id="A0A9D1S5S2"/>
<keyword evidence="6" id="KW-0813">Transport</keyword>
<feature type="transmembrane region" description="Helical" evidence="7">
    <location>
        <begin position="103"/>
        <end position="123"/>
    </location>
</feature>
<evidence type="ECO:0000256" key="6">
    <source>
        <dbReference type="RuleBase" id="RU003943"/>
    </source>
</evidence>
<dbReference type="SUPFAM" id="SSF81345">
    <property type="entry name" value="ABC transporter involved in vitamin B12 uptake, BtuC"/>
    <property type="match status" value="1"/>
</dbReference>
<gene>
    <name evidence="8" type="ORF">IAC59_09480</name>
</gene>
<comment type="subcellular location">
    <subcellularLocation>
        <location evidence="6">Cell membrane</location>
        <topology evidence="6">Multi-pass membrane protein</topology>
    </subcellularLocation>
    <subcellularLocation>
        <location evidence="1">Membrane</location>
        <topology evidence="1">Multi-pass membrane protein</topology>
    </subcellularLocation>
</comment>
<evidence type="ECO:0000313" key="9">
    <source>
        <dbReference type="Proteomes" id="UP000824123"/>
    </source>
</evidence>
<organism evidence="8 9">
    <name type="scientific">Candidatus Fimadaptatus faecigallinarum</name>
    <dbReference type="NCBI Taxonomy" id="2840814"/>
    <lineage>
        <taxon>Bacteria</taxon>
        <taxon>Bacillati</taxon>
        <taxon>Bacillota</taxon>
        <taxon>Clostridia</taxon>
        <taxon>Eubacteriales</taxon>
        <taxon>Candidatus Fimadaptatus</taxon>
    </lineage>
</organism>
<dbReference type="GO" id="GO:0010043">
    <property type="term" value="P:response to zinc ion"/>
    <property type="evidence" value="ECO:0007669"/>
    <property type="project" value="TreeGrafter"/>
</dbReference>
<dbReference type="InterPro" id="IPR001626">
    <property type="entry name" value="ABC_TroCD"/>
</dbReference>
<keyword evidence="5 7" id="KW-0472">Membrane</keyword>
<evidence type="ECO:0000256" key="2">
    <source>
        <dbReference type="ARBA" id="ARBA00008034"/>
    </source>
</evidence>
<dbReference type="InterPro" id="IPR037294">
    <property type="entry name" value="ABC_BtuC-like"/>
</dbReference>
<reference evidence="8" key="2">
    <citation type="journal article" date="2021" name="PeerJ">
        <title>Extensive microbial diversity within the chicken gut microbiome revealed by metagenomics and culture.</title>
        <authorList>
            <person name="Gilroy R."/>
            <person name="Ravi A."/>
            <person name="Getino M."/>
            <person name="Pursley I."/>
            <person name="Horton D.L."/>
            <person name="Alikhan N.F."/>
            <person name="Baker D."/>
            <person name="Gharbi K."/>
            <person name="Hall N."/>
            <person name="Watson M."/>
            <person name="Adriaenssens E.M."/>
            <person name="Foster-Nyarko E."/>
            <person name="Jarju S."/>
            <person name="Secka A."/>
            <person name="Antonio M."/>
            <person name="Oren A."/>
            <person name="Chaudhuri R.R."/>
            <person name="La Ragione R."/>
            <person name="Hildebrand F."/>
            <person name="Pallen M.J."/>
        </authorList>
    </citation>
    <scope>NUCLEOTIDE SEQUENCE</scope>
    <source>
        <strain evidence="8">ChiSxjej2B14-8506</strain>
    </source>
</reference>
<dbReference type="PANTHER" id="PTHR30477">
    <property type="entry name" value="ABC-TRANSPORTER METAL-BINDING PROTEIN"/>
    <property type="match status" value="1"/>
</dbReference>
<dbReference type="GO" id="GO:0055085">
    <property type="term" value="P:transmembrane transport"/>
    <property type="evidence" value="ECO:0007669"/>
    <property type="project" value="InterPro"/>
</dbReference>
<keyword evidence="4 7" id="KW-1133">Transmembrane helix</keyword>
<feature type="transmembrane region" description="Helical" evidence="7">
    <location>
        <begin position="230"/>
        <end position="251"/>
    </location>
</feature>
<keyword evidence="3 6" id="KW-0812">Transmembrane</keyword>
<dbReference type="Gene3D" id="1.10.3470.10">
    <property type="entry name" value="ABC transporter involved in vitamin B12 uptake, BtuC"/>
    <property type="match status" value="1"/>
</dbReference>
<evidence type="ECO:0000256" key="1">
    <source>
        <dbReference type="ARBA" id="ARBA00004141"/>
    </source>
</evidence>
<evidence type="ECO:0000256" key="7">
    <source>
        <dbReference type="SAM" id="Phobius"/>
    </source>
</evidence>
<protein>
    <submittedName>
        <fullName evidence="8">Metal ABC transporter permease</fullName>
    </submittedName>
</protein>
<dbReference type="GO" id="GO:0043190">
    <property type="term" value="C:ATP-binding cassette (ABC) transporter complex"/>
    <property type="evidence" value="ECO:0007669"/>
    <property type="project" value="InterPro"/>
</dbReference>
<evidence type="ECO:0000256" key="4">
    <source>
        <dbReference type="ARBA" id="ARBA00022989"/>
    </source>
</evidence>
<sequence length="279" mass="29401">MNMVGAALSALPFEWCQYGFMRLALVAIVLIAPAMALMGTMAVSGRMAFFSDALGHSALTGVGIGILMGLSNQLPAMLAFGVIWAIMLIMVKQRGSASADTVISVFSSTTMALGLLIMAVGGGLAKYEGLLVGDVLSVTEGDLWLLLGVLIVVLAAWVALYNRMQLTNVNADWARSRGVNTRVIECAFAALMAVVVMLSIQWIGTLLINSLLILPAAASRNLARNSRQYALWAIVLGLISGISGLILSFYLNTSAGAAIVLCAAALYFATLCARVVTHR</sequence>
<accession>A0A9D1S5S2</accession>
<name>A0A9D1S5S2_9FIRM</name>
<comment type="caution">
    <text evidence="8">The sequence shown here is derived from an EMBL/GenBank/DDBJ whole genome shotgun (WGS) entry which is preliminary data.</text>
</comment>
<comment type="similarity">
    <text evidence="2 6">Belongs to the ABC-3 integral membrane protein family.</text>
</comment>
<reference evidence="8" key="1">
    <citation type="submission" date="2020-10" db="EMBL/GenBank/DDBJ databases">
        <authorList>
            <person name="Gilroy R."/>
        </authorList>
    </citation>
    <scope>NUCLEOTIDE SEQUENCE</scope>
    <source>
        <strain evidence="8">ChiSxjej2B14-8506</strain>
    </source>
</reference>
<evidence type="ECO:0000313" key="8">
    <source>
        <dbReference type="EMBL" id="HIU47468.1"/>
    </source>
</evidence>
<feature type="transmembrane region" description="Helical" evidence="7">
    <location>
        <begin position="143"/>
        <end position="162"/>
    </location>
</feature>
<feature type="transmembrane region" description="Helical" evidence="7">
    <location>
        <begin position="183"/>
        <end position="200"/>
    </location>
</feature>
<dbReference type="Pfam" id="PF00950">
    <property type="entry name" value="ABC-3"/>
    <property type="match status" value="1"/>
</dbReference>
<feature type="transmembrane region" description="Helical" evidence="7">
    <location>
        <begin position="20"/>
        <end position="37"/>
    </location>
</feature>
<dbReference type="Proteomes" id="UP000824123">
    <property type="component" value="Unassembled WGS sequence"/>
</dbReference>
<evidence type="ECO:0000256" key="5">
    <source>
        <dbReference type="ARBA" id="ARBA00023136"/>
    </source>
</evidence>
<proteinExistence type="inferred from homology"/>
<feature type="transmembrane region" description="Helical" evidence="7">
    <location>
        <begin position="257"/>
        <end position="276"/>
    </location>
</feature>
<dbReference type="EMBL" id="DVNK01000057">
    <property type="protein sequence ID" value="HIU47468.1"/>
    <property type="molecule type" value="Genomic_DNA"/>
</dbReference>